<feature type="transmembrane region" description="Helical" evidence="1">
    <location>
        <begin position="54"/>
        <end position="73"/>
    </location>
</feature>
<keyword evidence="1" id="KW-1133">Transmembrane helix</keyword>
<reference evidence="2 3" key="1">
    <citation type="submission" date="2019-09" db="EMBL/GenBank/DDBJ databases">
        <title>Taxonomy of Antarctic Massilia spp.: description of Massilia rubra sp. nov., Massilia aquatica sp. nov., Massilia mucilaginosa sp. nov., Massilia frigida sp. nov. isolated from streams, lakes and regoliths.</title>
        <authorList>
            <person name="Holochova P."/>
            <person name="Sedlacek I."/>
            <person name="Kralova S."/>
            <person name="Maslanova I."/>
            <person name="Busse H.-J."/>
            <person name="Stankova E."/>
            <person name="Vrbovska V."/>
            <person name="Kovarovic V."/>
            <person name="Bartak M."/>
            <person name="Svec P."/>
            <person name="Pantucek R."/>
        </authorList>
    </citation>
    <scope>NUCLEOTIDE SEQUENCE [LARGE SCALE GENOMIC DNA]</scope>
    <source>
        <strain evidence="2 3">CCM 8693</strain>
    </source>
</reference>
<feature type="transmembrane region" description="Helical" evidence="1">
    <location>
        <begin position="12"/>
        <end position="42"/>
    </location>
</feature>
<feature type="transmembrane region" description="Helical" evidence="1">
    <location>
        <begin position="109"/>
        <end position="128"/>
    </location>
</feature>
<dbReference type="EMBL" id="VVIW01000032">
    <property type="protein sequence ID" value="NHZ44421.1"/>
    <property type="molecule type" value="Genomic_DNA"/>
</dbReference>
<evidence type="ECO:0000256" key="1">
    <source>
        <dbReference type="SAM" id="Phobius"/>
    </source>
</evidence>
<gene>
    <name evidence="2" type="ORF">F1609_30325</name>
</gene>
<proteinExistence type="predicted"/>
<keyword evidence="3" id="KW-1185">Reference proteome</keyword>
<dbReference type="Proteomes" id="UP000819052">
    <property type="component" value="Unassembled WGS sequence"/>
</dbReference>
<evidence type="ECO:0000313" key="3">
    <source>
        <dbReference type="Proteomes" id="UP000819052"/>
    </source>
</evidence>
<keyword evidence="1" id="KW-0812">Transmembrane</keyword>
<name>A0ABX0MQC8_9BURK</name>
<keyword evidence="1" id="KW-0472">Membrane</keyword>
<accession>A0ABX0MQC8</accession>
<sequence>MELPQSPGKRPISAWLLMIVLVLIVLLIGFGAISSIWMLIAAPGWMNGRFLLDVAIRLAMVALCVSVVVGIARRRGWGRWLGLLVLAGLTVMMLMMPDTTQYDNDAQRSGGAFGRMILLPLLMGLWGYRFGFSARAKRYFGS</sequence>
<protein>
    <submittedName>
        <fullName evidence="2">Uncharacterized protein</fullName>
    </submittedName>
</protein>
<evidence type="ECO:0000313" key="2">
    <source>
        <dbReference type="EMBL" id="NHZ44421.1"/>
    </source>
</evidence>
<feature type="transmembrane region" description="Helical" evidence="1">
    <location>
        <begin position="80"/>
        <end position="97"/>
    </location>
</feature>
<organism evidence="2 3">
    <name type="scientific">Massilia aquatica</name>
    <dbReference type="NCBI Taxonomy" id="2609000"/>
    <lineage>
        <taxon>Bacteria</taxon>
        <taxon>Pseudomonadati</taxon>
        <taxon>Pseudomonadota</taxon>
        <taxon>Betaproteobacteria</taxon>
        <taxon>Burkholderiales</taxon>
        <taxon>Oxalobacteraceae</taxon>
        <taxon>Telluria group</taxon>
        <taxon>Massilia</taxon>
    </lineage>
</organism>
<comment type="caution">
    <text evidence="2">The sequence shown here is derived from an EMBL/GenBank/DDBJ whole genome shotgun (WGS) entry which is preliminary data.</text>
</comment>